<evidence type="ECO:0000256" key="10">
    <source>
        <dbReference type="ARBA" id="ARBA00033270"/>
    </source>
</evidence>
<feature type="transmembrane region" description="Helical" evidence="17">
    <location>
        <begin position="353"/>
        <end position="374"/>
    </location>
</feature>
<dbReference type="PANTHER" id="PTHR30474:SF2">
    <property type="entry name" value="PEPTIDOGLYCAN GLYCOSYLTRANSFERASE FTSW-RELATED"/>
    <property type="match status" value="1"/>
</dbReference>
<name>A0A0R1ZLN1_9LACO</name>
<dbReference type="InterPro" id="IPR018365">
    <property type="entry name" value="Cell_cycle_FtsW-rel_CS"/>
</dbReference>
<comment type="subcellular location">
    <subcellularLocation>
        <location evidence="1">Membrane</location>
        <topology evidence="1">Multi-pass membrane protein</topology>
    </subcellularLocation>
</comment>
<dbReference type="EMBL" id="AYYO01000010">
    <property type="protein sequence ID" value="KRM55944.1"/>
    <property type="molecule type" value="Genomic_DNA"/>
</dbReference>
<evidence type="ECO:0000256" key="5">
    <source>
        <dbReference type="ARBA" id="ARBA00022960"/>
    </source>
</evidence>
<evidence type="ECO:0000256" key="1">
    <source>
        <dbReference type="ARBA" id="ARBA00004141"/>
    </source>
</evidence>
<keyword evidence="18" id="KW-0132">Cell division</keyword>
<dbReference type="EC" id="2.4.99.28" evidence="14"/>
<feature type="transmembrane region" description="Helical" evidence="17">
    <location>
        <begin position="320"/>
        <end position="347"/>
    </location>
</feature>
<keyword evidence="19" id="KW-1185">Reference proteome</keyword>
<accession>A0A0R1ZLN1</accession>
<keyword evidence="8 17" id="KW-0472">Membrane</keyword>
<keyword evidence="6" id="KW-0573">Peptidoglycan synthesis</keyword>
<comment type="catalytic activity">
    <reaction evidence="15">
        <text>[GlcNAc-(1-&gt;4)-Mur2Ac(oyl-L-Ala-gamma-D-Glu-L-Lys-D-Ala-D-Ala)](n)-di-trans,octa-cis-undecaprenyl diphosphate + beta-D-GlcNAc-(1-&gt;4)-Mur2Ac(oyl-L-Ala-gamma-D-Glu-L-Lys-D-Ala-D-Ala)-di-trans,octa-cis-undecaprenyl diphosphate = [GlcNAc-(1-&gt;4)-Mur2Ac(oyl-L-Ala-gamma-D-Glu-L-Lys-D-Ala-D-Ala)](n+1)-di-trans,octa-cis-undecaprenyl diphosphate + di-trans,octa-cis-undecaprenyl diphosphate + H(+)</text>
        <dbReference type="Rhea" id="RHEA:23708"/>
        <dbReference type="Rhea" id="RHEA-COMP:9602"/>
        <dbReference type="Rhea" id="RHEA-COMP:9603"/>
        <dbReference type="ChEBI" id="CHEBI:15378"/>
        <dbReference type="ChEBI" id="CHEBI:58405"/>
        <dbReference type="ChEBI" id="CHEBI:60033"/>
        <dbReference type="ChEBI" id="CHEBI:78435"/>
        <dbReference type="EC" id="2.4.99.28"/>
    </reaction>
</comment>
<evidence type="ECO:0000256" key="16">
    <source>
        <dbReference type="ARBA" id="ARBA00049966"/>
    </source>
</evidence>
<dbReference type="GO" id="GO:0015648">
    <property type="term" value="F:lipid-linked peptidoglycan transporter activity"/>
    <property type="evidence" value="ECO:0007669"/>
    <property type="project" value="TreeGrafter"/>
</dbReference>
<evidence type="ECO:0000256" key="9">
    <source>
        <dbReference type="ARBA" id="ARBA00032370"/>
    </source>
</evidence>
<feature type="transmembrane region" description="Helical" evidence="17">
    <location>
        <begin position="200"/>
        <end position="218"/>
    </location>
</feature>
<dbReference type="GO" id="GO:0051301">
    <property type="term" value="P:cell division"/>
    <property type="evidence" value="ECO:0007669"/>
    <property type="project" value="UniProtKB-KW"/>
</dbReference>
<comment type="similarity">
    <text evidence="11">Belongs to the SEDS family. FtsW subfamily.</text>
</comment>
<keyword evidence="2" id="KW-0328">Glycosyltransferase</keyword>
<dbReference type="RefSeq" id="WP_056975403.1">
    <property type="nucleotide sequence ID" value="NZ_AYYO01000010.1"/>
</dbReference>
<evidence type="ECO:0000256" key="14">
    <source>
        <dbReference type="ARBA" id="ARBA00044770"/>
    </source>
</evidence>
<feature type="transmembrane region" description="Helical" evidence="17">
    <location>
        <begin position="45"/>
        <end position="63"/>
    </location>
</feature>
<evidence type="ECO:0000256" key="2">
    <source>
        <dbReference type="ARBA" id="ARBA00022676"/>
    </source>
</evidence>
<dbReference type="Proteomes" id="UP000051679">
    <property type="component" value="Unassembled WGS sequence"/>
</dbReference>
<keyword evidence="18" id="KW-0131">Cell cycle</keyword>
<dbReference type="STRING" id="1291052.FC18_GL000725"/>
<feature type="transmembrane region" description="Helical" evidence="17">
    <location>
        <begin position="75"/>
        <end position="94"/>
    </location>
</feature>
<keyword evidence="5" id="KW-0133">Cell shape</keyword>
<gene>
    <name evidence="18" type="ORF">FC18_GL000725</name>
</gene>
<comment type="function">
    <text evidence="16">Peptidoglycan polymerase that is essential for cell division.</text>
</comment>
<keyword evidence="4 17" id="KW-0812">Transmembrane</keyword>
<evidence type="ECO:0000256" key="6">
    <source>
        <dbReference type="ARBA" id="ARBA00022984"/>
    </source>
</evidence>
<evidence type="ECO:0000256" key="7">
    <source>
        <dbReference type="ARBA" id="ARBA00022989"/>
    </source>
</evidence>
<feature type="transmembrane region" description="Helical" evidence="17">
    <location>
        <begin position="100"/>
        <end position="126"/>
    </location>
</feature>
<evidence type="ECO:0000256" key="11">
    <source>
        <dbReference type="ARBA" id="ARBA00038053"/>
    </source>
</evidence>
<comment type="caution">
    <text evidence="18">The sequence shown here is derived from an EMBL/GenBank/DDBJ whole genome shotgun (WGS) entry which is preliminary data.</text>
</comment>
<evidence type="ECO:0000256" key="17">
    <source>
        <dbReference type="SAM" id="Phobius"/>
    </source>
</evidence>
<dbReference type="PATRIC" id="fig|1291052.5.peg.741"/>
<evidence type="ECO:0000256" key="15">
    <source>
        <dbReference type="ARBA" id="ARBA00049902"/>
    </source>
</evidence>
<dbReference type="PANTHER" id="PTHR30474">
    <property type="entry name" value="CELL CYCLE PROTEIN"/>
    <property type="match status" value="1"/>
</dbReference>
<dbReference type="GO" id="GO:0032153">
    <property type="term" value="C:cell division site"/>
    <property type="evidence" value="ECO:0007669"/>
    <property type="project" value="TreeGrafter"/>
</dbReference>
<proteinExistence type="inferred from homology"/>
<dbReference type="GO" id="GO:0009252">
    <property type="term" value="P:peptidoglycan biosynthetic process"/>
    <property type="evidence" value="ECO:0007669"/>
    <property type="project" value="UniProtKB-KW"/>
</dbReference>
<dbReference type="GO" id="GO:0008955">
    <property type="term" value="F:peptidoglycan glycosyltransferase activity"/>
    <property type="evidence" value="ECO:0007669"/>
    <property type="project" value="UniProtKB-EC"/>
</dbReference>
<evidence type="ECO:0000256" key="3">
    <source>
        <dbReference type="ARBA" id="ARBA00022679"/>
    </source>
</evidence>
<dbReference type="GO" id="GO:0005886">
    <property type="term" value="C:plasma membrane"/>
    <property type="evidence" value="ECO:0007669"/>
    <property type="project" value="TreeGrafter"/>
</dbReference>
<evidence type="ECO:0000256" key="4">
    <source>
        <dbReference type="ARBA" id="ARBA00022692"/>
    </source>
</evidence>
<dbReference type="Pfam" id="PF01098">
    <property type="entry name" value="FTSW_RODA_SPOVE"/>
    <property type="match status" value="1"/>
</dbReference>
<evidence type="ECO:0000256" key="12">
    <source>
        <dbReference type="ARBA" id="ARBA00041185"/>
    </source>
</evidence>
<dbReference type="InterPro" id="IPR001182">
    <property type="entry name" value="FtsW/RodA"/>
</dbReference>
<feature type="transmembrane region" description="Helical" evidence="17">
    <location>
        <begin position="171"/>
        <end position="193"/>
    </location>
</feature>
<dbReference type="AlphaFoldDB" id="A0A0R1ZLN1"/>
<evidence type="ECO:0000313" key="19">
    <source>
        <dbReference type="Proteomes" id="UP000051679"/>
    </source>
</evidence>
<dbReference type="PROSITE" id="PS00428">
    <property type="entry name" value="FTSW_RODA_SPOVE"/>
    <property type="match status" value="1"/>
</dbReference>
<dbReference type="OrthoDB" id="9812661at2"/>
<evidence type="ECO:0000256" key="8">
    <source>
        <dbReference type="ARBA" id="ARBA00023136"/>
    </source>
</evidence>
<feature type="transmembrane region" description="Helical" evidence="17">
    <location>
        <begin position="147"/>
        <end position="165"/>
    </location>
</feature>
<organism evidence="18 19">
    <name type="scientific">Lacticaseibacillus sharpeae JCM 1186 = DSM 20505</name>
    <dbReference type="NCBI Taxonomy" id="1291052"/>
    <lineage>
        <taxon>Bacteria</taxon>
        <taxon>Bacillati</taxon>
        <taxon>Bacillota</taxon>
        <taxon>Bacilli</taxon>
        <taxon>Lactobacillales</taxon>
        <taxon>Lactobacillaceae</taxon>
        <taxon>Lacticaseibacillus</taxon>
    </lineage>
</organism>
<keyword evidence="7 17" id="KW-1133">Transmembrane helix</keyword>
<dbReference type="GO" id="GO:0008360">
    <property type="term" value="P:regulation of cell shape"/>
    <property type="evidence" value="ECO:0007669"/>
    <property type="project" value="UniProtKB-KW"/>
</dbReference>
<keyword evidence="3" id="KW-0808">Transferase</keyword>
<feature type="transmembrane region" description="Helical" evidence="17">
    <location>
        <begin position="287"/>
        <end position="308"/>
    </location>
</feature>
<sequence length="393" mass="42846">MNWKIRYIDYYVLVPYLVLCLISAIMVFSASGLRGYGSATNTTILIKQLIFIVAGFAVCAVVYFSKLKVWKSPGLLAIGIVIDMAMLIYLLFFGRSVNGASAWISVGGFNIQPSEIAKLLIILYLARILDRRQRVIGRYKFPTAIKMLGWPLGLLVFIALLVLAQPDTGGFFILGVIMLVMVVASGFHIGWGLGFIGGGIGFIGALYYFVVTHFAGFLSKSYQGQRLLAVLQPFEMQKTAGRQLVISMYAINHGGLFGVGLGNSQMKLGYLPEPYTDFILSVISEELGMVGGMTVICLLVFLVCRIIQIGARSHSAYRTMLMYGIATMIFVQMFVNVGAVLGLLPITGVTLPFISYGGSSMLVLAASIGIVLNVSAAETRDRMRLLEAKESNN</sequence>
<evidence type="ECO:0000256" key="13">
    <source>
        <dbReference type="ARBA" id="ARBA00041418"/>
    </source>
</evidence>
<reference evidence="18 19" key="1">
    <citation type="journal article" date="2015" name="Genome Announc.">
        <title>Expanding the biotechnology potential of lactobacilli through comparative genomics of 213 strains and associated genera.</title>
        <authorList>
            <person name="Sun Z."/>
            <person name="Harris H.M."/>
            <person name="McCann A."/>
            <person name="Guo C."/>
            <person name="Argimon S."/>
            <person name="Zhang W."/>
            <person name="Yang X."/>
            <person name="Jeffery I.B."/>
            <person name="Cooney J.C."/>
            <person name="Kagawa T.F."/>
            <person name="Liu W."/>
            <person name="Song Y."/>
            <person name="Salvetti E."/>
            <person name="Wrobel A."/>
            <person name="Rasinkangas P."/>
            <person name="Parkhill J."/>
            <person name="Rea M.C."/>
            <person name="O'Sullivan O."/>
            <person name="Ritari J."/>
            <person name="Douillard F.P."/>
            <person name="Paul Ross R."/>
            <person name="Yang R."/>
            <person name="Briner A.E."/>
            <person name="Felis G.E."/>
            <person name="de Vos W.M."/>
            <person name="Barrangou R."/>
            <person name="Klaenhammer T.R."/>
            <person name="Caufield P.W."/>
            <person name="Cui Y."/>
            <person name="Zhang H."/>
            <person name="O'Toole P.W."/>
        </authorList>
    </citation>
    <scope>NUCLEOTIDE SEQUENCE [LARGE SCALE GENOMIC DNA]</scope>
    <source>
        <strain evidence="18 19">DSM 20505</strain>
    </source>
</reference>
<feature type="transmembrane region" description="Helical" evidence="17">
    <location>
        <begin position="12"/>
        <end position="33"/>
    </location>
</feature>
<evidence type="ECO:0000313" key="18">
    <source>
        <dbReference type="EMBL" id="KRM55944.1"/>
    </source>
</evidence>
<protein>
    <recommendedName>
        <fullName evidence="12">Probable peptidoglycan glycosyltransferase FtsW</fullName>
        <ecNumber evidence="14">2.4.99.28</ecNumber>
    </recommendedName>
    <alternativeName>
        <fullName evidence="13">Cell division protein FtsW</fullName>
    </alternativeName>
    <alternativeName>
        <fullName evidence="10">Cell wall polymerase</fullName>
    </alternativeName>
    <alternativeName>
        <fullName evidence="9">Peptidoglycan polymerase</fullName>
    </alternativeName>
</protein>